<name>A0A9R0ZA82_TRITD</name>
<feature type="transmembrane region" description="Helical" evidence="1">
    <location>
        <begin position="76"/>
        <end position="94"/>
    </location>
</feature>
<dbReference type="Proteomes" id="UP000324705">
    <property type="component" value="Chromosome 7A"/>
</dbReference>
<keyword evidence="1" id="KW-0812">Transmembrane</keyword>
<evidence type="ECO:0000256" key="1">
    <source>
        <dbReference type="SAM" id="Phobius"/>
    </source>
</evidence>
<dbReference type="Gramene" id="TRITD7Av1G082590.2">
    <property type="protein sequence ID" value="TRITD7Av1G082590.2"/>
    <property type="gene ID" value="TRITD7Av1G082590"/>
</dbReference>
<evidence type="ECO:0000313" key="2">
    <source>
        <dbReference type="EMBL" id="VAI73396.1"/>
    </source>
</evidence>
<organism evidence="2 3">
    <name type="scientific">Triticum turgidum subsp. durum</name>
    <name type="common">Durum wheat</name>
    <name type="synonym">Triticum durum</name>
    <dbReference type="NCBI Taxonomy" id="4567"/>
    <lineage>
        <taxon>Eukaryota</taxon>
        <taxon>Viridiplantae</taxon>
        <taxon>Streptophyta</taxon>
        <taxon>Embryophyta</taxon>
        <taxon>Tracheophyta</taxon>
        <taxon>Spermatophyta</taxon>
        <taxon>Magnoliopsida</taxon>
        <taxon>Liliopsida</taxon>
        <taxon>Poales</taxon>
        <taxon>Poaceae</taxon>
        <taxon>BOP clade</taxon>
        <taxon>Pooideae</taxon>
        <taxon>Triticodae</taxon>
        <taxon>Triticeae</taxon>
        <taxon>Triticinae</taxon>
        <taxon>Triticum</taxon>
    </lineage>
</organism>
<dbReference type="AlphaFoldDB" id="A0A9R0ZA82"/>
<dbReference type="EMBL" id="LT934123">
    <property type="protein sequence ID" value="VAI73396.1"/>
    <property type="molecule type" value="Genomic_DNA"/>
</dbReference>
<dbReference type="PANTHER" id="PTHR34936">
    <property type="entry name" value="EXPRESSED PROTEIN"/>
    <property type="match status" value="1"/>
</dbReference>
<keyword evidence="1" id="KW-0472">Membrane</keyword>
<keyword evidence="3" id="KW-1185">Reference proteome</keyword>
<gene>
    <name evidence="2" type="ORF">TRITD_7Av1G082590</name>
</gene>
<proteinExistence type="predicted"/>
<reference evidence="2 3" key="1">
    <citation type="submission" date="2017-09" db="EMBL/GenBank/DDBJ databases">
        <authorList>
            <consortium name="International Durum Wheat Genome Sequencing Consortium (IDWGSC)"/>
            <person name="Milanesi L."/>
        </authorList>
    </citation>
    <scope>NUCLEOTIDE SEQUENCE [LARGE SCALE GENOMIC DNA]</scope>
    <source>
        <strain evidence="3">cv. Svevo</strain>
    </source>
</reference>
<dbReference type="PANTHER" id="PTHR34936:SF7">
    <property type="entry name" value="NADH-UBIQUINONE OXIDOREDUCTASE CHAIN 5"/>
    <property type="match status" value="1"/>
</dbReference>
<protein>
    <submittedName>
        <fullName evidence="2">Uncharacterized protein</fullName>
    </submittedName>
</protein>
<sequence>MARGVDAEQQHPMAEQVKEYQARSKQAWATASFFSSTSASTAGSSWVEVLLVICELALYALLVFACIAFYFRSIGIALSFTCISALLYLCMRLTKEERKHKKNADSLAMRAYVSCCSFCDQVLESAASLMLTCPLAWEVWLCFHQTDPRAAGAGTTSMTIKGWWRRSWALRKQPDFRTQMTMSGYMARNL</sequence>
<accession>A0A9R0ZA82</accession>
<feature type="transmembrane region" description="Helical" evidence="1">
    <location>
        <begin position="49"/>
        <end position="70"/>
    </location>
</feature>
<keyword evidence="1" id="KW-1133">Transmembrane helix</keyword>
<evidence type="ECO:0000313" key="3">
    <source>
        <dbReference type="Proteomes" id="UP000324705"/>
    </source>
</evidence>